<organism evidence="1 2">
    <name type="scientific">Pelobates cultripes</name>
    <name type="common">Western spadefoot toad</name>
    <dbReference type="NCBI Taxonomy" id="61616"/>
    <lineage>
        <taxon>Eukaryota</taxon>
        <taxon>Metazoa</taxon>
        <taxon>Chordata</taxon>
        <taxon>Craniata</taxon>
        <taxon>Vertebrata</taxon>
        <taxon>Euteleostomi</taxon>
        <taxon>Amphibia</taxon>
        <taxon>Batrachia</taxon>
        <taxon>Anura</taxon>
        <taxon>Pelobatoidea</taxon>
        <taxon>Pelobatidae</taxon>
        <taxon>Pelobates</taxon>
    </lineage>
</organism>
<gene>
    <name evidence="1" type="ORF">PECUL_23A006921</name>
</gene>
<name>A0AAD1WAU9_PELCU</name>
<protein>
    <submittedName>
        <fullName evidence="1">Uncharacterized protein</fullName>
    </submittedName>
</protein>
<proteinExistence type="predicted"/>
<dbReference type="Proteomes" id="UP001295444">
    <property type="component" value="Chromosome 05"/>
</dbReference>
<evidence type="ECO:0000313" key="2">
    <source>
        <dbReference type="Proteomes" id="UP001295444"/>
    </source>
</evidence>
<sequence>MDPHPEASLSGLYKKDWFYARCVSHLMSAPPSVSKQFLKEQRDLTQSLKKLDRHLQSRLDELNEEKKRFAQLMSKRLGSNSVTNLAPTKSGFKTLCTQSTATFNDSSADELKTSDDSNLNTLKHIKVTYPSIIPKDQPKNKCQTIKHLTKRGRTSSARLSEGISKTISQAAYKQK</sequence>
<accession>A0AAD1WAU9</accession>
<reference evidence="1" key="1">
    <citation type="submission" date="2022-03" db="EMBL/GenBank/DDBJ databases">
        <authorList>
            <person name="Alioto T."/>
            <person name="Alioto T."/>
            <person name="Gomez Garrido J."/>
        </authorList>
    </citation>
    <scope>NUCLEOTIDE SEQUENCE</scope>
</reference>
<dbReference type="EMBL" id="OW240916">
    <property type="protein sequence ID" value="CAH2295759.1"/>
    <property type="molecule type" value="Genomic_DNA"/>
</dbReference>
<keyword evidence="2" id="KW-1185">Reference proteome</keyword>
<evidence type="ECO:0000313" key="1">
    <source>
        <dbReference type="EMBL" id="CAH2295759.1"/>
    </source>
</evidence>
<dbReference type="AlphaFoldDB" id="A0AAD1WAU9"/>